<reference evidence="16" key="1">
    <citation type="submission" date="2020-11" db="EMBL/GenBank/DDBJ databases">
        <authorList>
            <person name="Tran Van P."/>
        </authorList>
    </citation>
    <scope>NUCLEOTIDE SEQUENCE</scope>
</reference>
<dbReference type="InterPro" id="IPR006595">
    <property type="entry name" value="CTLH_C"/>
</dbReference>
<keyword evidence="2 13" id="KW-0853">WD repeat</keyword>
<dbReference type="FunFam" id="3.40.50.150:FF:000131">
    <property type="entry name" value="tRNA wybutosine-synthesizing protein 2/3/4"/>
    <property type="match status" value="1"/>
</dbReference>
<keyword evidence="8" id="KW-0677">Repeat</keyword>
<evidence type="ECO:0000256" key="1">
    <source>
        <dbReference type="ARBA" id="ARBA00004324"/>
    </source>
</evidence>
<keyword evidence="4" id="KW-0507">mRNA processing</keyword>
<dbReference type="PROSITE" id="PS50082">
    <property type="entry name" value="WD_REPEATS_2"/>
    <property type="match status" value="4"/>
</dbReference>
<evidence type="ECO:0000256" key="6">
    <source>
        <dbReference type="ARBA" id="ARBA00022691"/>
    </source>
</evidence>
<dbReference type="Proteomes" id="UP000678499">
    <property type="component" value="Unassembled WGS sequence"/>
</dbReference>
<evidence type="ECO:0000313" key="17">
    <source>
        <dbReference type="Proteomes" id="UP000678499"/>
    </source>
</evidence>
<dbReference type="SMART" id="SM00668">
    <property type="entry name" value="CTLH"/>
    <property type="match status" value="1"/>
</dbReference>
<dbReference type="InterPro" id="IPR056743">
    <property type="entry name" value="TRM5-TYW2-like_MTfase"/>
</dbReference>
<organism evidence="16">
    <name type="scientific">Notodromas monacha</name>
    <dbReference type="NCBI Taxonomy" id="399045"/>
    <lineage>
        <taxon>Eukaryota</taxon>
        <taxon>Metazoa</taxon>
        <taxon>Ecdysozoa</taxon>
        <taxon>Arthropoda</taxon>
        <taxon>Crustacea</taxon>
        <taxon>Oligostraca</taxon>
        <taxon>Ostracoda</taxon>
        <taxon>Podocopa</taxon>
        <taxon>Podocopida</taxon>
        <taxon>Cypridocopina</taxon>
        <taxon>Cypridoidea</taxon>
        <taxon>Cyprididae</taxon>
        <taxon>Notodromas</taxon>
    </lineage>
</organism>
<evidence type="ECO:0000256" key="2">
    <source>
        <dbReference type="ARBA" id="ARBA00022574"/>
    </source>
</evidence>
<dbReference type="GO" id="GO:0000398">
    <property type="term" value="P:mRNA splicing, via spliceosome"/>
    <property type="evidence" value="ECO:0007669"/>
    <property type="project" value="InterPro"/>
</dbReference>
<feature type="domain" description="SAM-dependent methyltransferase TRM5/TYW2-type" evidence="15">
    <location>
        <begin position="549"/>
        <end position="824"/>
    </location>
</feature>
<evidence type="ECO:0000313" key="16">
    <source>
        <dbReference type="EMBL" id="CAD7276147.1"/>
    </source>
</evidence>
<feature type="repeat" description="WD" evidence="13">
    <location>
        <begin position="303"/>
        <end position="344"/>
    </location>
</feature>
<evidence type="ECO:0000256" key="13">
    <source>
        <dbReference type="PROSITE-ProRule" id="PRU00221"/>
    </source>
</evidence>
<evidence type="ECO:0000259" key="15">
    <source>
        <dbReference type="PROSITE" id="PS51684"/>
    </source>
</evidence>
<dbReference type="GO" id="GO:0032259">
    <property type="term" value="P:methylation"/>
    <property type="evidence" value="ECO:0007669"/>
    <property type="project" value="UniProtKB-KW"/>
</dbReference>
<accession>A0A7R9BKY7</accession>
<keyword evidence="6" id="KW-0949">S-adenosyl-L-methionine</keyword>
<feature type="repeat" description="WD" evidence="13">
    <location>
        <begin position="345"/>
        <end position="386"/>
    </location>
</feature>
<dbReference type="InterPro" id="IPR019775">
    <property type="entry name" value="WD40_repeat_CS"/>
</dbReference>
<dbReference type="OrthoDB" id="538223at2759"/>
<dbReference type="InterPro" id="IPR001680">
    <property type="entry name" value="WD40_rpt"/>
</dbReference>
<evidence type="ECO:0000256" key="12">
    <source>
        <dbReference type="ARBA" id="ARBA00026184"/>
    </source>
</evidence>
<dbReference type="InterPro" id="IPR029063">
    <property type="entry name" value="SAM-dependent_MTases_sf"/>
</dbReference>
<dbReference type="Pfam" id="PF17814">
    <property type="entry name" value="LisH_TPL"/>
    <property type="match status" value="1"/>
</dbReference>
<dbReference type="Gene3D" id="3.40.50.150">
    <property type="entry name" value="Vaccinia Virus protein VP39"/>
    <property type="match status" value="1"/>
</dbReference>
<dbReference type="GO" id="GO:0016607">
    <property type="term" value="C:nuclear speck"/>
    <property type="evidence" value="ECO:0007669"/>
    <property type="project" value="UniProtKB-SubCell"/>
</dbReference>
<dbReference type="PANTHER" id="PTHR22848">
    <property type="entry name" value="WD40 REPEAT PROTEIN"/>
    <property type="match status" value="1"/>
</dbReference>
<dbReference type="PROSITE" id="PS00678">
    <property type="entry name" value="WD_REPEATS_1"/>
    <property type="match status" value="2"/>
</dbReference>
<keyword evidence="7" id="KW-0819">tRNA processing</keyword>
<keyword evidence="5" id="KW-0808">Transferase</keyword>
<evidence type="ECO:0000256" key="11">
    <source>
        <dbReference type="ARBA" id="ARBA00025801"/>
    </source>
</evidence>
<keyword evidence="3" id="KW-0489">Methyltransferase</keyword>
<dbReference type="InterPro" id="IPR015943">
    <property type="entry name" value="WD40/YVTN_repeat-like_dom_sf"/>
</dbReference>
<dbReference type="SUPFAM" id="SSF50978">
    <property type="entry name" value="WD40 repeat-like"/>
    <property type="match status" value="1"/>
</dbReference>
<proteinExistence type="inferred from homology"/>
<feature type="repeat" description="WD" evidence="13">
    <location>
        <begin position="222"/>
        <end position="251"/>
    </location>
</feature>
<dbReference type="Pfam" id="PF00400">
    <property type="entry name" value="WD40"/>
    <property type="match status" value="4"/>
</dbReference>
<protein>
    <recommendedName>
        <fullName evidence="12">WD40 repeat-containing protein SMU1</fullName>
    </recommendedName>
</protein>
<dbReference type="EMBL" id="OA882600">
    <property type="protein sequence ID" value="CAD7276147.1"/>
    <property type="molecule type" value="Genomic_DNA"/>
</dbReference>
<dbReference type="PROSITE" id="PS51684">
    <property type="entry name" value="SAM_MT_TRM5_TYW2"/>
    <property type="match status" value="1"/>
</dbReference>
<name>A0A7R9BKY7_9CRUS</name>
<evidence type="ECO:0000256" key="9">
    <source>
        <dbReference type="ARBA" id="ARBA00023187"/>
    </source>
</evidence>
<feature type="repeat" description="WD" evidence="13">
    <location>
        <begin position="260"/>
        <end position="301"/>
    </location>
</feature>
<evidence type="ECO:0000256" key="4">
    <source>
        <dbReference type="ARBA" id="ARBA00022664"/>
    </source>
</evidence>
<keyword evidence="9" id="KW-0508">mRNA splicing</keyword>
<gene>
    <name evidence="16" type="ORF">NMOB1V02_LOCUS3923</name>
</gene>
<dbReference type="PRINTS" id="PR00320">
    <property type="entry name" value="GPROTEINBRPT"/>
</dbReference>
<dbReference type="PROSITE" id="PS50896">
    <property type="entry name" value="LISH"/>
    <property type="match status" value="1"/>
</dbReference>
<evidence type="ECO:0000256" key="7">
    <source>
        <dbReference type="ARBA" id="ARBA00022694"/>
    </source>
</evidence>
<sequence length="824" mass="92427">MSLEIESSDVVRLIEQYLKENNLQRTLKTLQEETTISLNTVDSVESFTNDINAGHWDAVLKAVQSLKLPDKKLIDLYEQIVLELIELRELGAARSLLRQTDPMIMMKMQERGRYDHLENILARSYFDPREAYPDGTSKEKRRAAIAQSLSGEVSVVPPSRLLALLGQALKWQQHQGLLPPGSTIDLFRGKAAVREVEDETCPTQMSKQIKFGTQSHPECAQFSPDGQYLATGSRDGVVELWNFQTGKIRKDLRYQAQENFIMMESAVLSLGFSRDSEMLATGSMEGKIKVWKVSTGQCLRRFEKAHSKGVMSLTFSKDSSQLLSASFDYSIRIHGLKSGKTLKEFRGHQSFVNCVAYNHDGHCIISASSDGTVKIWNTKTTECLSTFRPLAGGSVGGGASIAGSMGGEVSVNSIHPLPKNPEHFVVCSRSSDVVIMNMAGQFVKSFSSGKREGGDFVTCTLSPRGDWIYCVGEDKVLYCFSVQSGKLEKTLTVGVILKASKSMNLHENMTRVRAVRPQEQLHREITELLNLKYGVSSDEIEHSEIPKRWEKHGDLALLPVTAFTSDIWDAYGSDLWEIICRVLRVRRIARRGPISSDDFRSPRVKILYGDLDDVWVLKKEAGIWYTWNILRSMFCPGNITEKDRLAKLDCSEKVVVDLFAGIGYFSLTFLLKTRVKFLHACEWNPAAVDALERNMKLNRIESSRFKIHRGDCREVCPAGVAEIVNLGLIPSSEIGWEAAVKSVRRDCGGVIFVHGNVDVHSDEKDPLLHPDYRKWSASVVEKFNEILKSFSHSESWSIKVIGLHRVKSYAPKVDHVVLDLKLGP</sequence>
<comment type="similarity">
    <text evidence="11">Belongs to the WD repeat SMU1 family.</text>
</comment>
<dbReference type="InterPro" id="IPR006594">
    <property type="entry name" value="LisH"/>
</dbReference>
<dbReference type="GO" id="GO:0008168">
    <property type="term" value="F:methyltransferase activity"/>
    <property type="evidence" value="ECO:0007669"/>
    <property type="project" value="UniProtKB-KW"/>
</dbReference>
<dbReference type="InterPro" id="IPR045184">
    <property type="entry name" value="SMU1"/>
</dbReference>
<dbReference type="InterPro" id="IPR030382">
    <property type="entry name" value="MeTrfase_TRM5/TYW2"/>
</dbReference>
<comment type="subcellular location">
    <subcellularLocation>
        <location evidence="1">Nucleus speckle</location>
    </subcellularLocation>
</comment>
<keyword evidence="17" id="KW-1185">Reference proteome</keyword>
<dbReference type="CDD" id="cd00200">
    <property type="entry name" value="WD40"/>
    <property type="match status" value="1"/>
</dbReference>
<keyword evidence="10" id="KW-0539">Nucleus</keyword>
<dbReference type="InterPro" id="IPR054532">
    <property type="entry name" value="TPL_SMU1_LisH-like"/>
</dbReference>
<dbReference type="PROSITE" id="PS50294">
    <property type="entry name" value="WD_REPEATS_REGION"/>
    <property type="match status" value="3"/>
</dbReference>
<dbReference type="SMART" id="SM00320">
    <property type="entry name" value="WD40"/>
    <property type="match status" value="6"/>
</dbReference>
<dbReference type="EMBL" id="CAJPEX010000563">
    <property type="protein sequence ID" value="CAG0916299.1"/>
    <property type="molecule type" value="Genomic_DNA"/>
</dbReference>
<dbReference type="Pfam" id="PF25133">
    <property type="entry name" value="TYW2_N_2"/>
    <property type="match status" value="1"/>
</dbReference>
<dbReference type="SUPFAM" id="SSF53335">
    <property type="entry name" value="S-adenosyl-L-methionine-dependent methyltransferases"/>
    <property type="match status" value="1"/>
</dbReference>
<dbReference type="SMART" id="SM00667">
    <property type="entry name" value="LisH"/>
    <property type="match status" value="1"/>
</dbReference>
<evidence type="ECO:0000259" key="14">
    <source>
        <dbReference type="PROSITE" id="PS50897"/>
    </source>
</evidence>
<dbReference type="InterPro" id="IPR036322">
    <property type="entry name" value="WD40_repeat_dom_sf"/>
</dbReference>
<evidence type="ECO:0000256" key="10">
    <source>
        <dbReference type="ARBA" id="ARBA00023242"/>
    </source>
</evidence>
<dbReference type="PROSITE" id="PS50897">
    <property type="entry name" value="CTLH"/>
    <property type="match status" value="1"/>
</dbReference>
<dbReference type="AlphaFoldDB" id="A0A7R9BKY7"/>
<dbReference type="Gene3D" id="2.130.10.10">
    <property type="entry name" value="YVTN repeat-like/Quinoprotein amine dehydrogenase"/>
    <property type="match status" value="1"/>
</dbReference>
<evidence type="ECO:0000256" key="8">
    <source>
        <dbReference type="ARBA" id="ARBA00022737"/>
    </source>
</evidence>
<evidence type="ECO:0000256" key="5">
    <source>
        <dbReference type="ARBA" id="ARBA00022679"/>
    </source>
</evidence>
<evidence type="ECO:0000256" key="3">
    <source>
        <dbReference type="ARBA" id="ARBA00022603"/>
    </source>
</evidence>
<dbReference type="GO" id="GO:0006400">
    <property type="term" value="P:tRNA modification"/>
    <property type="evidence" value="ECO:0007669"/>
    <property type="project" value="UniProtKB-ARBA"/>
</dbReference>
<dbReference type="Pfam" id="PF02475">
    <property type="entry name" value="TRM5-TYW2_MTfase"/>
    <property type="match status" value="1"/>
</dbReference>
<dbReference type="InterPro" id="IPR056744">
    <property type="entry name" value="TRM5/TYW2-like_N"/>
</dbReference>
<dbReference type="InterPro" id="IPR020472">
    <property type="entry name" value="WD40_PAC1"/>
</dbReference>
<dbReference type="Gene3D" id="3.30.300.110">
    <property type="entry name" value="Met-10+ protein-like domains"/>
    <property type="match status" value="1"/>
</dbReference>
<feature type="domain" description="CTLH" evidence="14">
    <location>
        <begin position="40"/>
        <end position="92"/>
    </location>
</feature>
<dbReference type="CDD" id="cd02440">
    <property type="entry name" value="AdoMet_MTases"/>
    <property type="match status" value="1"/>
</dbReference>